<evidence type="ECO:0000313" key="11">
    <source>
        <dbReference type="EMBL" id="SMP25955.1"/>
    </source>
</evidence>
<feature type="active site" description="Proton acceptor" evidence="6 7">
    <location>
        <position position="160"/>
    </location>
</feature>
<evidence type="ECO:0000256" key="6">
    <source>
        <dbReference type="HAMAP-Rule" id="MF_00198"/>
    </source>
</evidence>
<dbReference type="Gene3D" id="2.30.140.10">
    <property type="entry name" value="Spermidine synthase, tetramerisation domain"/>
    <property type="match status" value="1"/>
</dbReference>
<dbReference type="SUPFAM" id="SSF53335">
    <property type="entry name" value="S-adenosyl-L-methionine-dependent methyltransferases"/>
    <property type="match status" value="1"/>
</dbReference>
<dbReference type="PANTHER" id="PTHR11558:SF11">
    <property type="entry name" value="SPERMIDINE SYNTHASE"/>
    <property type="match status" value="1"/>
</dbReference>
<comment type="similarity">
    <text evidence="1 6 8">Belongs to the spermidine/spermine synthase family.</text>
</comment>
<dbReference type="GO" id="GO:0005829">
    <property type="term" value="C:cytosol"/>
    <property type="evidence" value="ECO:0007669"/>
    <property type="project" value="TreeGrafter"/>
</dbReference>
<evidence type="ECO:0000256" key="4">
    <source>
        <dbReference type="ARBA" id="ARBA00023066"/>
    </source>
</evidence>
<feature type="binding site" evidence="6">
    <location>
        <begin position="160"/>
        <end position="163"/>
    </location>
    <ligand>
        <name>spermidine</name>
        <dbReference type="ChEBI" id="CHEBI:57834"/>
    </ligand>
</feature>
<dbReference type="InterPro" id="IPR035246">
    <property type="entry name" value="Spermidine_synt_N"/>
</dbReference>
<comment type="caution">
    <text evidence="11">The sequence shown here is derived from an EMBL/GenBank/DDBJ whole genome shotgun (WGS) entry which is preliminary data.</text>
</comment>
<dbReference type="InterPro" id="IPR029063">
    <property type="entry name" value="SAM-dependent_MTases_sf"/>
</dbReference>
<dbReference type="Pfam" id="PF01564">
    <property type="entry name" value="Spermine_synth"/>
    <property type="match status" value="1"/>
</dbReference>
<accession>A0AA46AG92</accession>
<dbReference type="PROSITE" id="PS01330">
    <property type="entry name" value="PABS_1"/>
    <property type="match status" value="1"/>
</dbReference>
<feature type="binding site" evidence="6">
    <location>
        <position position="36"/>
    </location>
    <ligand>
        <name>S-methyl-5'-thioadenosine</name>
        <dbReference type="ChEBI" id="CHEBI:17509"/>
    </ligand>
</feature>
<gene>
    <name evidence="6" type="primary">speE</name>
    <name evidence="11" type="ORF">SAMN06265361_10595</name>
</gene>
<dbReference type="NCBIfam" id="NF002010">
    <property type="entry name" value="PRK00811.1"/>
    <property type="match status" value="1"/>
</dbReference>
<evidence type="ECO:0000313" key="12">
    <source>
        <dbReference type="Proteomes" id="UP001157946"/>
    </source>
</evidence>
<dbReference type="HAMAP" id="MF_00198">
    <property type="entry name" value="Spermidine_synth"/>
    <property type="match status" value="1"/>
</dbReference>
<comment type="function">
    <text evidence="6">Catalyzes the irreversible transfer of a propylamine group from the amino donor S-adenosylmethioninamine (decarboxy-AdoMet) to putrescine (1,4-diaminobutane) to yield spermidine.</text>
</comment>
<dbReference type="Pfam" id="PF17284">
    <property type="entry name" value="Spermine_synt_N"/>
    <property type="match status" value="1"/>
</dbReference>
<dbReference type="Proteomes" id="UP001157946">
    <property type="component" value="Unassembled WGS sequence"/>
</dbReference>
<dbReference type="EC" id="2.5.1.16" evidence="6"/>
<comment type="subunit">
    <text evidence="6">Homodimer or homotetramer.</text>
</comment>
<evidence type="ECO:0000259" key="10">
    <source>
        <dbReference type="PROSITE" id="PS51006"/>
    </source>
</evidence>
<dbReference type="FunFam" id="3.40.50.150:FF:000056">
    <property type="entry name" value="Polyamine aminopropyltransferase"/>
    <property type="match status" value="1"/>
</dbReference>
<evidence type="ECO:0000256" key="3">
    <source>
        <dbReference type="ARBA" id="ARBA00022679"/>
    </source>
</evidence>
<dbReference type="Gene3D" id="3.40.50.150">
    <property type="entry name" value="Vaccinia Virus protein VP39"/>
    <property type="match status" value="1"/>
</dbReference>
<feature type="binding site" evidence="6">
    <location>
        <position position="167"/>
    </location>
    <ligand>
        <name>S-methyl-5'-thioadenosine</name>
        <dbReference type="ChEBI" id="CHEBI:17509"/>
    </ligand>
</feature>
<evidence type="ECO:0000256" key="1">
    <source>
        <dbReference type="ARBA" id="ARBA00007867"/>
    </source>
</evidence>
<dbReference type="InterPro" id="IPR001045">
    <property type="entry name" value="Spermi_synthase"/>
</dbReference>
<dbReference type="AlphaFoldDB" id="A0AA46AG92"/>
<dbReference type="PROSITE" id="PS51006">
    <property type="entry name" value="PABS_2"/>
    <property type="match status" value="1"/>
</dbReference>
<dbReference type="GO" id="GO:0008295">
    <property type="term" value="P:spermidine biosynthetic process"/>
    <property type="evidence" value="ECO:0007669"/>
    <property type="project" value="UniProtKB-UniRule"/>
</dbReference>
<comment type="catalytic activity">
    <reaction evidence="6 9">
        <text>S-adenosyl 3-(methylsulfanyl)propylamine + putrescine = S-methyl-5'-thioadenosine + spermidine + H(+)</text>
        <dbReference type="Rhea" id="RHEA:12721"/>
        <dbReference type="ChEBI" id="CHEBI:15378"/>
        <dbReference type="ChEBI" id="CHEBI:17509"/>
        <dbReference type="ChEBI" id="CHEBI:57443"/>
        <dbReference type="ChEBI" id="CHEBI:57834"/>
        <dbReference type="ChEBI" id="CHEBI:326268"/>
        <dbReference type="EC" id="2.5.1.16"/>
    </reaction>
</comment>
<feature type="binding site" evidence="6">
    <location>
        <begin position="142"/>
        <end position="143"/>
    </location>
    <ligand>
        <name>S-methyl-5'-thioadenosine</name>
        <dbReference type="ChEBI" id="CHEBI:17509"/>
    </ligand>
</feature>
<keyword evidence="3 6" id="KW-0808">Transferase</keyword>
<feature type="domain" description="PABS" evidence="10">
    <location>
        <begin position="7"/>
        <end position="240"/>
    </location>
</feature>
<dbReference type="NCBIfam" id="TIGR00417">
    <property type="entry name" value="speE"/>
    <property type="match status" value="1"/>
</dbReference>
<protein>
    <recommendedName>
        <fullName evidence="6">Polyamine aminopropyltransferase</fullName>
    </recommendedName>
    <alternativeName>
        <fullName evidence="6">Putrescine aminopropyltransferase</fullName>
        <shortName evidence="6">PAPT</shortName>
    </alternativeName>
    <alternativeName>
        <fullName evidence="6">Spermidine synthase</fullName>
        <shortName evidence="6">SPDS</shortName>
        <shortName evidence="6">SPDSY</shortName>
        <ecNumber evidence="6">2.5.1.16</ecNumber>
    </alternativeName>
</protein>
<name>A0AA46AG92_9BACL</name>
<proteinExistence type="inferred from homology"/>
<evidence type="ECO:0000256" key="7">
    <source>
        <dbReference type="PROSITE-ProRule" id="PRU00354"/>
    </source>
</evidence>
<keyword evidence="12" id="KW-1185">Reference proteome</keyword>
<reference evidence="11" key="1">
    <citation type="submission" date="2017-05" db="EMBL/GenBank/DDBJ databases">
        <authorList>
            <person name="Varghese N."/>
            <person name="Submissions S."/>
        </authorList>
    </citation>
    <scope>NUCLEOTIDE SEQUENCE</scope>
    <source>
        <strain evidence="11">DSM 45262</strain>
    </source>
</reference>
<dbReference type="InterPro" id="IPR030374">
    <property type="entry name" value="PABS"/>
</dbReference>
<dbReference type="InterPro" id="IPR030373">
    <property type="entry name" value="PABS_CS"/>
</dbReference>
<sequence>MEMREMDLWYTEKQTKNHGITTKINKTLYHDKSEFQTLDVIETAEFGNMLVLDGMVMTTDRDEFVYHEMITHVAMNTHPNPKRVLVVGGGDGGAIREILRYPSVEQAVLAEIDGKVIEASKQFFPKIAGGLDDPRVDIQVADGIQHVRDNKGKYDVILVDSTEPVGPAVGLFQKPFYEEIYEALKEDGIMVAQTESPWFNRDLIRQVFRDISNTFPITRLYTASIPTYPSGLWSFTIGSKKYDPLAVDEAKLHRFDTRYYRPELHKALFSLPAFVLELLQPEGE</sequence>
<evidence type="ECO:0000256" key="8">
    <source>
        <dbReference type="RuleBase" id="RU003836"/>
    </source>
</evidence>
<dbReference type="InterPro" id="IPR037163">
    <property type="entry name" value="Spermidine_synt_N_sf"/>
</dbReference>
<keyword evidence="4 6" id="KW-0745">Spermidine biosynthesis</keyword>
<dbReference type="GO" id="GO:0004766">
    <property type="term" value="F:spermidine synthase activity"/>
    <property type="evidence" value="ECO:0007669"/>
    <property type="project" value="UniProtKB-UniRule"/>
</dbReference>
<dbReference type="CDD" id="cd02440">
    <property type="entry name" value="AdoMet_MTases"/>
    <property type="match status" value="1"/>
</dbReference>
<comment type="pathway">
    <text evidence="6">Amine and polyamine biosynthesis; spermidine biosynthesis; spermidine from putrescine: step 1/1.</text>
</comment>
<dbReference type="PANTHER" id="PTHR11558">
    <property type="entry name" value="SPERMIDINE/SPERMINE SYNTHASE"/>
    <property type="match status" value="1"/>
</dbReference>
<feature type="binding site" evidence="6">
    <location>
        <position position="67"/>
    </location>
    <ligand>
        <name>spermidine</name>
        <dbReference type="ChEBI" id="CHEBI:57834"/>
    </ligand>
</feature>
<evidence type="ECO:0000256" key="9">
    <source>
        <dbReference type="RuleBase" id="RU003837"/>
    </source>
</evidence>
<keyword evidence="5 6" id="KW-0620">Polyamine biosynthesis</keyword>
<evidence type="ECO:0000256" key="2">
    <source>
        <dbReference type="ARBA" id="ARBA00022490"/>
    </source>
</evidence>
<dbReference type="EMBL" id="FXTU01000005">
    <property type="protein sequence ID" value="SMP25955.1"/>
    <property type="molecule type" value="Genomic_DNA"/>
</dbReference>
<feature type="binding site" evidence="6">
    <location>
        <position position="111"/>
    </location>
    <ligand>
        <name>S-methyl-5'-thioadenosine</name>
        <dbReference type="ChEBI" id="CHEBI:17509"/>
    </ligand>
</feature>
<keyword evidence="2" id="KW-0963">Cytoplasm</keyword>
<evidence type="ECO:0000256" key="5">
    <source>
        <dbReference type="ARBA" id="ARBA00023115"/>
    </source>
</evidence>
<feature type="binding site" evidence="6">
    <location>
        <position position="91"/>
    </location>
    <ligand>
        <name>spermidine</name>
        <dbReference type="ChEBI" id="CHEBI:57834"/>
    </ligand>
</feature>
<organism evidence="11 12">
    <name type="scientific">Laceyella tengchongensis</name>
    <dbReference type="NCBI Taxonomy" id="574699"/>
    <lineage>
        <taxon>Bacteria</taxon>
        <taxon>Bacillati</taxon>
        <taxon>Bacillota</taxon>
        <taxon>Bacilli</taxon>
        <taxon>Bacillales</taxon>
        <taxon>Thermoactinomycetaceae</taxon>
        <taxon>Laceyella</taxon>
    </lineage>
</organism>